<sequence>MTDSKETNVGAVVGGVIGGVVFLVLCISGAVVYRKHITTMKEPKTSEEASNKSDVHSAPEDPPPIALAMIDTQVQDNSLAITAITSVSEDKQMAPEVIVEASEEEMTMVAAAIAPSQARVALMKFYQERGMHEQVDNVDVILSTYGLDQIGASCVEKYGADPFAPAIMSATIAI</sequence>
<dbReference type="Proteomes" id="UP001190700">
    <property type="component" value="Unassembled WGS sequence"/>
</dbReference>
<gene>
    <name evidence="3" type="ORF">CYMTET_27817</name>
</gene>
<evidence type="ECO:0000256" key="2">
    <source>
        <dbReference type="SAM" id="Phobius"/>
    </source>
</evidence>
<evidence type="ECO:0000313" key="3">
    <source>
        <dbReference type="EMBL" id="KAK3263373.1"/>
    </source>
</evidence>
<evidence type="ECO:0000313" key="4">
    <source>
        <dbReference type="Proteomes" id="UP001190700"/>
    </source>
</evidence>
<accession>A0AAE0KWI4</accession>
<evidence type="ECO:0000256" key="1">
    <source>
        <dbReference type="SAM" id="MobiDB-lite"/>
    </source>
</evidence>
<keyword evidence="2" id="KW-1133">Transmembrane helix</keyword>
<proteinExistence type="predicted"/>
<comment type="caution">
    <text evidence="3">The sequence shown here is derived from an EMBL/GenBank/DDBJ whole genome shotgun (WGS) entry which is preliminary data.</text>
</comment>
<keyword evidence="2" id="KW-0472">Membrane</keyword>
<organism evidence="3 4">
    <name type="scientific">Cymbomonas tetramitiformis</name>
    <dbReference type="NCBI Taxonomy" id="36881"/>
    <lineage>
        <taxon>Eukaryota</taxon>
        <taxon>Viridiplantae</taxon>
        <taxon>Chlorophyta</taxon>
        <taxon>Pyramimonadophyceae</taxon>
        <taxon>Pyramimonadales</taxon>
        <taxon>Pyramimonadaceae</taxon>
        <taxon>Cymbomonas</taxon>
    </lineage>
</organism>
<feature type="transmembrane region" description="Helical" evidence="2">
    <location>
        <begin position="12"/>
        <end position="33"/>
    </location>
</feature>
<name>A0AAE0KWI4_9CHLO</name>
<dbReference type="EMBL" id="LGRX02015499">
    <property type="protein sequence ID" value="KAK3263373.1"/>
    <property type="molecule type" value="Genomic_DNA"/>
</dbReference>
<dbReference type="AlphaFoldDB" id="A0AAE0KWI4"/>
<keyword evidence="4" id="KW-1185">Reference proteome</keyword>
<feature type="region of interest" description="Disordered" evidence="1">
    <location>
        <begin position="41"/>
        <end position="63"/>
    </location>
</feature>
<keyword evidence="2" id="KW-0812">Transmembrane</keyword>
<feature type="compositionally biased region" description="Basic and acidic residues" evidence="1">
    <location>
        <begin position="41"/>
        <end position="59"/>
    </location>
</feature>
<protein>
    <submittedName>
        <fullName evidence="3">Uncharacterized protein</fullName>
    </submittedName>
</protein>
<reference evidence="3 4" key="1">
    <citation type="journal article" date="2015" name="Genome Biol. Evol.">
        <title>Comparative Genomics of a Bacterivorous Green Alga Reveals Evolutionary Causalities and Consequences of Phago-Mixotrophic Mode of Nutrition.</title>
        <authorList>
            <person name="Burns J.A."/>
            <person name="Paasch A."/>
            <person name="Narechania A."/>
            <person name="Kim E."/>
        </authorList>
    </citation>
    <scope>NUCLEOTIDE SEQUENCE [LARGE SCALE GENOMIC DNA]</scope>
    <source>
        <strain evidence="3 4">PLY_AMNH</strain>
    </source>
</reference>